<dbReference type="EMBL" id="JAMDMJ010000044">
    <property type="protein sequence ID" value="MCY9599493.1"/>
    <property type="molecule type" value="Genomic_DNA"/>
</dbReference>
<dbReference type="Proteomes" id="UP000288943">
    <property type="component" value="Chromosome"/>
</dbReference>
<dbReference type="KEGG" id="pchi:PC41400_29035"/>
<sequence length="103" mass="11684">MVGQEQLPQPGQIAKILRGKDQGQYAVIIRAEDSRFVWIADGDKRRFDQPKKKNVQHLQLQPEISGEVSRSLTESSRVTNAKLRHAVKKFIDSLQSEADEKGE</sequence>
<dbReference type="SUPFAM" id="SSF50104">
    <property type="entry name" value="Translation proteins SH3-like domain"/>
    <property type="match status" value="1"/>
</dbReference>
<evidence type="ECO:0000313" key="5">
    <source>
        <dbReference type="Proteomes" id="UP000288943"/>
    </source>
</evidence>
<dbReference type="OrthoDB" id="5244at2"/>
<dbReference type="Gene3D" id="2.30.30.30">
    <property type="match status" value="1"/>
</dbReference>
<name>A0A410X5D2_9BACL</name>
<reference evidence="4 5" key="1">
    <citation type="submission" date="2018-01" db="EMBL/GenBank/DDBJ databases">
        <title>The whole genome sequencing and assembly of Paenibacillus chitinolyticus KCCM 41400 strain.</title>
        <authorList>
            <person name="Kim J.-Y."/>
            <person name="Park M.-K."/>
            <person name="Lee Y.-J."/>
            <person name="Yi H."/>
            <person name="Bahn Y.-S."/>
            <person name="Kim J.F."/>
            <person name="Lee D.-W."/>
        </authorList>
    </citation>
    <scope>NUCLEOTIDE SEQUENCE [LARGE SCALE GENOMIC DNA]</scope>
    <source>
        <strain evidence="4 5">KCCM 41400</strain>
    </source>
</reference>
<evidence type="ECO:0000256" key="2">
    <source>
        <dbReference type="ARBA" id="ARBA00023274"/>
    </source>
</evidence>
<gene>
    <name evidence="3" type="ORF">M5X16_27490</name>
    <name evidence="4" type="ORF">PC41400_29035</name>
</gene>
<dbReference type="GO" id="GO:0005840">
    <property type="term" value="C:ribosome"/>
    <property type="evidence" value="ECO:0007669"/>
    <property type="project" value="UniProtKB-KW"/>
</dbReference>
<evidence type="ECO:0000256" key="1">
    <source>
        <dbReference type="ARBA" id="ARBA00022980"/>
    </source>
</evidence>
<dbReference type="InterPro" id="IPR014722">
    <property type="entry name" value="Rib_uL2_dom2"/>
</dbReference>
<dbReference type="GeneID" id="95378840"/>
<dbReference type="RefSeq" id="WP_042235574.1">
    <property type="nucleotide sequence ID" value="NZ_CP026520.1"/>
</dbReference>
<dbReference type="GO" id="GO:1990904">
    <property type="term" value="C:ribonucleoprotein complex"/>
    <property type="evidence" value="ECO:0007669"/>
    <property type="project" value="UniProtKB-KW"/>
</dbReference>
<keyword evidence="1" id="KW-0689">Ribosomal protein</keyword>
<keyword evidence="6" id="KW-1185">Reference proteome</keyword>
<dbReference type="Proteomes" id="UP001527202">
    <property type="component" value="Unassembled WGS sequence"/>
</dbReference>
<dbReference type="CDD" id="cd06088">
    <property type="entry name" value="KOW_RPL14"/>
    <property type="match status" value="1"/>
</dbReference>
<evidence type="ECO:0000313" key="3">
    <source>
        <dbReference type="EMBL" id="MCY9599493.1"/>
    </source>
</evidence>
<evidence type="ECO:0000313" key="6">
    <source>
        <dbReference type="Proteomes" id="UP001527202"/>
    </source>
</evidence>
<proteinExistence type="predicted"/>
<protein>
    <submittedName>
        <fullName evidence="3">KOW domain-containing RNA-binding protein</fullName>
    </submittedName>
</protein>
<accession>A0A410X5D2</accession>
<organism evidence="4 5">
    <name type="scientific">Paenibacillus chitinolyticus</name>
    <dbReference type="NCBI Taxonomy" id="79263"/>
    <lineage>
        <taxon>Bacteria</taxon>
        <taxon>Bacillati</taxon>
        <taxon>Bacillota</taxon>
        <taxon>Bacilli</taxon>
        <taxon>Bacillales</taxon>
        <taxon>Paenibacillaceae</taxon>
        <taxon>Paenibacillus</taxon>
    </lineage>
</organism>
<keyword evidence="2" id="KW-0687">Ribonucleoprotein</keyword>
<evidence type="ECO:0000313" key="4">
    <source>
        <dbReference type="EMBL" id="QAV21829.1"/>
    </source>
</evidence>
<reference evidence="3 6" key="2">
    <citation type="submission" date="2022-05" db="EMBL/GenBank/DDBJ databases">
        <title>Genome Sequencing of Bee-Associated Microbes.</title>
        <authorList>
            <person name="Dunlap C."/>
        </authorList>
    </citation>
    <scope>NUCLEOTIDE SEQUENCE [LARGE SCALE GENOMIC DNA]</scope>
    <source>
        <strain evidence="3 6">NRRL B-23120</strain>
    </source>
</reference>
<dbReference type="AlphaFoldDB" id="A0A410X5D2"/>
<dbReference type="EMBL" id="CP026520">
    <property type="protein sequence ID" value="QAV21829.1"/>
    <property type="molecule type" value="Genomic_DNA"/>
</dbReference>
<dbReference type="InterPro" id="IPR008991">
    <property type="entry name" value="Translation_prot_SH3-like_sf"/>
</dbReference>
<dbReference type="InterPro" id="IPR041985">
    <property type="entry name" value="Ribosomal_eL14_KOW"/>
</dbReference>